<proteinExistence type="inferred from homology"/>
<comment type="subcellular location">
    <subcellularLocation>
        <location evidence="1">Fimbrium</location>
    </subcellularLocation>
</comment>
<dbReference type="PANTHER" id="PTHR33420:SF3">
    <property type="entry name" value="FIMBRIAL SUBUNIT ELFA"/>
    <property type="match status" value="1"/>
</dbReference>
<evidence type="ECO:0000256" key="4">
    <source>
        <dbReference type="ARBA" id="ARBA00023263"/>
    </source>
</evidence>
<evidence type="ECO:0000313" key="7">
    <source>
        <dbReference type="Proteomes" id="UP001429601"/>
    </source>
</evidence>
<keyword evidence="3 5" id="KW-0732">Signal</keyword>
<keyword evidence="4" id="KW-0281">Fimbrium</keyword>
<dbReference type="SUPFAM" id="SSF49401">
    <property type="entry name" value="Bacterial adhesins"/>
    <property type="match status" value="1"/>
</dbReference>
<dbReference type="EMBL" id="JAAQQR010000002">
    <property type="protein sequence ID" value="NID04302.1"/>
    <property type="molecule type" value="Genomic_DNA"/>
</dbReference>
<keyword evidence="7" id="KW-1185">Reference proteome</keyword>
<dbReference type="InterPro" id="IPR039458">
    <property type="entry name" value="FimA-like"/>
</dbReference>
<evidence type="ECO:0000256" key="2">
    <source>
        <dbReference type="ARBA" id="ARBA00006671"/>
    </source>
</evidence>
<comment type="similarity">
    <text evidence="2">Belongs to the fimbrial protein family.</text>
</comment>
<comment type="caution">
    <text evidence="6">The sequence shown here is derived from an EMBL/GenBank/DDBJ whole genome shotgun (WGS) entry which is preliminary data.</text>
</comment>
<evidence type="ECO:0000256" key="5">
    <source>
        <dbReference type="SAM" id="SignalP"/>
    </source>
</evidence>
<feature type="chain" id="PRO_5045302816" evidence="5">
    <location>
        <begin position="22"/>
        <end position="181"/>
    </location>
</feature>
<sequence length="181" mass="18369">MHKSSIAVALLASTLATAALAANDGTIDITGTITSATCQVEGQQPGTGGAKKSVPLDTVSAGALAQVGQTYGDRGFSIQVGGNAECANDTKVKVRFDPASPAIDRLSGRLNVDAGSAAAAGVQIQIANGDGTPINVFTEDSKSVIVADNRAQIDLIARYYRSGDITPGAANSRVGFQIAYE</sequence>
<evidence type="ECO:0000256" key="3">
    <source>
        <dbReference type="ARBA" id="ARBA00022729"/>
    </source>
</evidence>
<dbReference type="InterPro" id="IPR050263">
    <property type="entry name" value="Bact_Fimbrial_Adh_Pro"/>
</dbReference>
<protein>
    <submittedName>
        <fullName evidence="6">Type 1 fimbrial protein</fullName>
    </submittedName>
</protein>
<dbReference type="RefSeq" id="WP_167123836.1">
    <property type="nucleotide sequence ID" value="NZ_JAAQQR010000002.1"/>
</dbReference>
<organism evidence="6 7">
    <name type="scientific">Luteibacter jiangsuensis</name>
    <dbReference type="NCBI Taxonomy" id="637577"/>
    <lineage>
        <taxon>Bacteria</taxon>
        <taxon>Pseudomonadati</taxon>
        <taxon>Pseudomonadota</taxon>
        <taxon>Gammaproteobacteria</taxon>
        <taxon>Lysobacterales</taxon>
        <taxon>Rhodanobacteraceae</taxon>
        <taxon>Luteibacter</taxon>
    </lineage>
</organism>
<name>A0ABX0Q3V1_9GAMM</name>
<accession>A0ABX0Q3V1</accession>
<feature type="signal peptide" evidence="5">
    <location>
        <begin position="1"/>
        <end position="21"/>
    </location>
</feature>
<dbReference type="Pfam" id="PF16970">
    <property type="entry name" value="FimA"/>
    <property type="match status" value="1"/>
</dbReference>
<gene>
    <name evidence="6" type="ORF">HBF26_05355</name>
</gene>
<dbReference type="InterPro" id="IPR008966">
    <property type="entry name" value="Adhesion_dom_sf"/>
</dbReference>
<dbReference type="Proteomes" id="UP001429601">
    <property type="component" value="Unassembled WGS sequence"/>
</dbReference>
<dbReference type="PANTHER" id="PTHR33420">
    <property type="entry name" value="FIMBRIAL SUBUNIT ELFA-RELATED"/>
    <property type="match status" value="1"/>
</dbReference>
<evidence type="ECO:0000256" key="1">
    <source>
        <dbReference type="ARBA" id="ARBA00004561"/>
    </source>
</evidence>
<evidence type="ECO:0000313" key="6">
    <source>
        <dbReference type="EMBL" id="NID04302.1"/>
    </source>
</evidence>
<dbReference type="Gene3D" id="2.60.40.1090">
    <property type="entry name" value="Fimbrial-type adhesion domain"/>
    <property type="match status" value="1"/>
</dbReference>
<dbReference type="InterPro" id="IPR036937">
    <property type="entry name" value="Adhesion_dom_fimbrial_sf"/>
</dbReference>
<reference evidence="6 7" key="1">
    <citation type="journal article" date="2011" name="Curr. Microbiol.">
        <title>Luteibacter jiangsuensis sp. nov.: a methamidophos-degrading bacterium isolated from a methamidophos-manufacturing factory.</title>
        <authorList>
            <person name="Wang L."/>
            <person name="Wang G.L."/>
            <person name="Li S.P."/>
            <person name="Jiang J.D."/>
        </authorList>
    </citation>
    <scope>NUCLEOTIDE SEQUENCE [LARGE SCALE GENOMIC DNA]</scope>
    <source>
        <strain evidence="6 7">CGMCC 1.10133</strain>
    </source>
</reference>